<dbReference type="eggNOG" id="COG0444">
    <property type="taxonomic scope" value="Bacteria"/>
</dbReference>
<evidence type="ECO:0000256" key="2">
    <source>
        <dbReference type="ARBA" id="ARBA00005417"/>
    </source>
</evidence>
<protein>
    <submittedName>
        <fullName evidence="9">Oligopeptide/dipeptide ABC transporter, ATPase subunit</fullName>
        <ecNumber evidence="9">3.6.3.24</ecNumber>
    </submittedName>
</protein>
<keyword evidence="5" id="KW-0547">Nucleotide-binding</keyword>
<evidence type="ECO:0000313" key="9">
    <source>
        <dbReference type="EMBL" id="ADY56837.1"/>
    </source>
</evidence>
<evidence type="ECO:0000256" key="7">
    <source>
        <dbReference type="ARBA" id="ARBA00023136"/>
    </source>
</evidence>
<comment type="similarity">
    <text evidence="2">Belongs to the ABC transporter superfamily.</text>
</comment>
<dbReference type="EC" id="3.6.3.24" evidence="9"/>
<dbReference type="InterPro" id="IPR003439">
    <property type="entry name" value="ABC_transporter-like_ATP-bd"/>
</dbReference>
<keyword evidence="9" id="KW-0378">Hydrolase</keyword>
<dbReference type="InterPro" id="IPR003593">
    <property type="entry name" value="AAA+_ATPase"/>
</dbReference>
<keyword evidence="6" id="KW-0067">ATP-binding</keyword>
<comment type="subcellular location">
    <subcellularLocation>
        <location evidence="1">Cell membrane</location>
        <topology evidence="1">Peripheral membrane protein</topology>
    </subcellularLocation>
</comment>
<dbReference type="FunFam" id="3.40.50.300:FF:000016">
    <property type="entry name" value="Oligopeptide ABC transporter ATP-binding component"/>
    <property type="match status" value="1"/>
</dbReference>
<reference evidence="9 10" key="1">
    <citation type="journal article" date="2011" name="Stand. Genomic Sci.">
        <title>Complete genome sequence of Syntrophobotulus glycolicus type strain (FlGlyR).</title>
        <authorList>
            <person name="Han C."/>
            <person name="Mwirichia R."/>
            <person name="Chertkov O."/>
            <person name="Held B."/>
            <person name="Lapidus A."/>
            <person name="Nolan M."/>
            <person name="Lucas S."/>
            <person name="Hammon N."/>
            <person name="Deshpande S."/>
            <person name="Cheng J.F."/>
            <person name="Tapia R."/>
            <person name="Goodwin L."/>
            <person name="Pitluck S."/>
            <person name="Huntemann M."/>
            <person name="Liolios K."/>
            <person name="Ivanova N."/>
            <person name="Pagani I."/>
            <person name="Mavromatis K."/>
            <person name="Ovchinikova G."/>
            <person name="Pati A."/>
            <person name="Chen A."/>
            <person name="Palaniappan K."/>
            <person name="Land M."/>
            <person name="Hauser L."/>
            <person name="Brambilla E.M."/>
            <person name="Rohde M."/>
            <person name="Spring S."/>
            <person name="Sikorski J."/>
            <person name="Goker M."/>
            <person name="Woyke T."/>
            <person name="Bristow J."/>
            <person name="Eisen J.A."/>
            <person name="Markowitz V."/>
            <person name="Hugenholtz P."/>
            <person name="Kyrpides N.C."/>
            <person name="Klenk H.P."/>
            <person name="Detter J.C."/>
        </authorList>
    </citation>
    <scope>NUCLEOTIDE SEQUENCE [LARGE SCALE GENOMIC DNA]</scope>
    <source>
        <strain evidence="10">DSM 8271 / FlGlyR</strain>
    </source>
</reference>
<dbReference type="InterPro" id="IPR050388">
    <property type="entry name" value="ABC_Ni/Peptide_Import"/>
</dbReference>
<dbReference type="RefSeq" id="WP_013625702.1">
    <property type="nucleotide sequence ID" value="NC_015172.1"/>
</dbReference>
<dbReference type="AlphaFoldDB" id="F0SWJ7"/>
<keyword evidence="7" id="KW-0472">Membrane</keyword>
<name>F0SWJ7_SYNGF</name>
<sequence>MAQGNLEYSDVAGVAMEKENPDVVLDINNLSVAFQKRDRQIKALHNINLKINRREIVGLVGESGCGKSLTSLSVMRLLPEGAGIIGGDIKIDGISIPAISEEAMRKIRGGSISMIFQEPMTSLNPLIQIGRQIEESLLLHRKLSSRPEIHGRIIDLLNSVGISDPEIRYRQFPFEFSGGMRQRVMIALALACNPKVIIADEPTTALDVTIQAQILNLLKQIRDDYHTAILLITHNMGVIADVADRVAVMYAGRIVEIASVDDLFLEPLHPYTVGLLKSIPDLAGDRTRELQMIPGSVPDLNNLPPGCAFHTRCPYAADICRSKSPVLAGGARNHDVACWNPMSRREC</sequence>
<dbReference type="GO" id="GO:0005886">
    <property type="term" value="C:plasma membrane"/>
    <property type="evidence" value="ECO:0007669"/>
    <property type="project" value="UniProtKB-SubCell"/>
</dbReference>
<organism evidence="9 10">
    <name type="scientific">Syntrophobotulus glycolicus (strain DSM 8271 / FlGlyR)</name>
    <dbReference type="NCBI Taxonomy" id="645991"/>
    <lineage>
        <taxon>Bacteria</taxon>
        <taxon>Bacillati</taxon>
        <taxon>Bacillota</taxon>
        <taxon>Clostridia</taxon>
        <taxon>Eubacteriales</taxon>
        <taxon>Desulfitobacteriaceae</taxon>
        <taxon>Syntrophobotulus</taxon>
    </lineage>
</organism>
<reference evidence="10" key="2">
    <citation type="submission" date="2011-02" db="EMBL/GenBank/DDBJ databases">
        <title>The complete genome of Syntrophobotulus glycolicus DSM 8271.</title>
        <authorList>
            <person name="Lucas S."/>
            <person name="Copeland A."/>
            <person name="Lapidus A."/>
            <person name="Bruce D."/>
            <person name="Goodwin L."/>
            <person name="Pitluck S."/>
            <person name="Kyrpides N."/>
            <person name="Mavromatis K."/>
            <person name="Pagani I."/>
            <person name="Ivanova N."/>
            <person name="Mikhailova N."/>
            <person name="Chertkov O."/>
            <person name="Held B."/>
            <person name="Detter J.C."/>
            <person name="Tapia R."/>
            <person name="Han C."/>
            <person name="Land M."/>
            <person name="Hauser L."/>
            <person name="Markowitz V."/>
            <person name="Cheng J.-F."/>
            <person name="Hugenholtz P."/>
            <person name="Woyke T."/>
            <person name="Wu D."/>
            <person name="Spring S."/>
            <person name="Schroeder M."/>
            <person name="Brambilla E."/>
            <person name="Klenk H.-P."/>
            <person name="Eisen J.A."/>
        </authorList>
    </citation>
    <scope>NUCLEOTIDE SEQUENCE [LARGE SCALE GENOMIC DNA]</scope>
    <source>
        <strain evidence="10">DSM 8271 / FlGlyR</strain>
    </source>
</reference>
<evidence type="ECO:0000256" key="6">
    <source>
        <dbReference type="ARBA" id="ARBA00022840"/>
    </source>
</evidence>
<dbReference type="Gene3D" id="3.40.50.300">
    <property type="entry name" value="P-loop containing nucleotide triphosphate hydrolases"/>
    <property type="match status" value="1"/>
</dbReference>
<feature type="domain" description="ABC transporter" evidence="8">
    <location>
        <begin position="25"/>
        <end position="276"/>
    </location>
</feature>
<dbReference type="GO" id="GO:0016887">
    <property type="term" value="F:ATP hydrolysis activity"/>
    <property type="evidence" value="ECO:0007669"/>
    <property type="project" value="InterPro"/>
</dbReference>
<dbReference type="Proteomes" id="UP000007488">
    <property type="component" value="Chromosome"/>
</dbReference>
<dbReference type="CDD" id="cd03257">
    <property type="entry name" value="ABC_NikE_OppD_transporters"/>
    <property type="match status" value="1"/>
</dbReference>
<dbReference type="GO" id="GO:0005524">
    <property type="term" value="F:ATP binding"/>
    <property type="evidence" value="ECO:0007669"/>
    <property type="project" value="UniProtKB-KW"/>
</dbReference>
<evidence type="ECO:0000256" key="4">
    <source>
        <dbReference type="ARBA" id="ARBA00022475"/>
    </source>
</evidence>
<dbReference type="SMART" id="SM00382">
    <property type="entry name" value="AAA"/>
    <property type="match status" value="1"/>
</dbReference>
<dbReference type="Pfam" id="PF08352">
    <property type="entry name" value="oligo_HPY"/>
    <property type="match status" value="1"/>
</dbReference>
<dbReference type="HOGENOM" id="CLU_000604_1_23_9"/>
<dbReference type="EMBL" id="CP002547">
    <property type="protein sequence ID" value="ADY56837.1"/>
    <property type="molecule type" value="Genomic_DNA"/>
</dbReference>
<dbReference type="PROSITE" id="PS50893">
    <property type="entry name" value="ABC_TRANSPORTER_2"/>
    <property type="match status" value="1"/>
</dbReference>
<dbReference type="InterPro" id="IPR013563">
    <property type="entry name" value="Oligopep_ABC_C"/>
</dbReference>
<dbReference type="PANTHER" id="PTHR43297">
    <property type="entry name" value="OLIGOPEPTIDE TRANSPORT ATP-BINDING PROTEIN APPD"/>
    <property type="match status" value="1"/>
</dbReference>
<accession>F0SWJ7</accession>
<keyword evidence="3" id="KW-0813">Transport</keyword>
<dbReference type="KEGG" id="sgy:Sgly_2555"/>
<dbReference type="InterPro" id="IPR017871">
    <property type="entry name" value="ABC_transporter-like_CS"/>
</dbReference>
<keyword evidence="4" id="KW-1003">Cell membrane</keyword>
<dbReference type="SUPFAM" id="SSF52540">
    <property type="entry name" value="P-loop containing nucleoside triphosphate hydrolases"/>
    <property type="match status" value="1"/>
</dbReference>
<proteinExistence type="inferred from homology"/>
<dbReference type="GO" id="GO:0015833">
    <property type="term" value="P:peptide transport"/>
    <property type="evidence" value="ECO:0007669"/>
    <property type="project" value="InterPro"/>
</dbReference>
<dbReference type="STRING" id="645991.Sgly_2555"/>
<dbReference type="OrthoDB" id="9779287at2"/>
<gene>
    <name evidence="9" type="ordered locus">Sgly_2555</name>
</gene>
<evidence type="ECO:0000256" key="5">
    <source>
        <dbReference type="ARBA" id="ARBA00022741"/>
    </source>
</evidence>
<dbReference type="PANTHER" id="PTHR43297:SF2">
    <property type="entry name" value="DIPEPTIDE TRANSPORT ATP-BINDING PROTEIN DPPD"/>
    <property type="match status" value="1"/>
</dbReference>
<dbReference type="InterPro" id="IPR027417">
    <property type="entry name" value="P-loop_NTPase"/>
</dbReference>
<keyword evidence="10" id="KW-1185">Reference proteome</keyword>
<evidence type="ECO:0000256" key="1">
    <source>
        <dbReference type="ARBA" id="ARBA00004202"/>
    </source>
</evidence>
<evidence type="ECO:0000259" key="8">
    <source>
        <dbReference type="PROSITE" id="PS50893"/>
    </source>
</evidence>
<evidence type="ECO:0000256" key="3">
    <source>
        <dbReference type="ARBA" id="ARBA00022448"/>
    </source>
</evidence>
<evidence type="ECO:0000313" key="10">
    <source>
        <dbReference type="Proteomes" id="UP000007488"/>
    </source>
</evidence>
<dbReference type="NCBIfam" id="TIGR01727">
    <property type="entry name" value="oligo_HPY"/>
    <property type="match status" value="1"/>
</dbReference>
<dbReference type="Pfam" id="PF00005">
    <property type="entry name" value="ABC_tran"/>
    <property type="match status" value="1"/>
</dbReference>
<dbReference type="PROSITE" id="PS00211">
    <property type="entry name" value="ABC_TRANSPORTER_1"/>
    <property type="match status" value="1"/>
</dbReference>